<dbReference type="EMBL" id="CP111025">
    <property type="protein sequence ID" value="WAR26471.1"/>
    <property type="molecule type" value="Genomic_DNA"/>
</dbReference>
<keyword evidence="2" id="KW-1185">Reference proteome</keyword>
<sequence length="66" mass="7386">MVNRIRGHDTREIGTIVYLLELGTLLGTSVKDPVLGTNYLHRLDTAGFLMKSLSGFHRSDILQGMR</sequence>
<dbReference type="Proteomes" id="UP001164746">
    <property type="component" value="Chromosome 14"/>
</dbReference>
<name>A0ABY7G5A5_MYAAR</name>
<protein>
    <submittedName>
        <fullName evidence="1">Uncharacterized protein</fullName>
    </submittedName>
</protein>
<gene>
    <name evidence="1" type="ORF">MAR_012175</name>
</gene>
<evidence type="ECO:0000313" key="2">
    <source>
        <dbReference type="Proteomes" id="UP001164746"/>
    </source>
</evidence>
<accession>A0ABY7G5A5</accession>
<proteinExistence type="predicted"/>
<evidence type="ECO:0000313" key="1">
    <source>
        <dbReference type="EMBL" id="WAR26471.1"/>
    </source>
</evidence>
<organism evidence="1 2">
    <name type="scientific">Mya arenaria</name>
    <name type="common">Soft-shell clam</name>
    <dbReference type="NCBI Taxonomy" id="6604"/>
    <lineage>
        <taxon>Eukaryota</taxon>
        <taxon>Metazoa</taxon>
        <taxon>Spiralia</taxon>
        <taxon>Lophotrochozoa</taxon>
        <taxon>Mollusca</taxon>
        <taxon>Bivalvia</taxon>
        <taxon>Autobranchia</taxon>
        <taxon>Heteroconchia</taxon>
        <taxon>Euheterodonta</taxon>
        <taxon>Imparidentia</taxon>
        <taxon>Neoheterodontei</taxon>
        <taxon>Myida</taxon>
        <taxon>Myoidea</taxon>
        <taxon>Myidae</taxon>
        <taxon>Mya</taxon>
    </lineage>
</organism>
<reference evidence="1" key="1">
    <citation type="submission" date="2022-11" db="EMBL/GenBank/DDBJ databases">
        <title>Centuries of genome instability and evolution in soft-shell clam transmissible cancer (bioRxiv).</title>
        <authorList>
            <person name="Hart S.F.M."/>
            <person name="Yonemitsu M.A."/>
            <person name="Giersch R.M."/>
            <person name="Beal B.F."/>
            <person name="Arriagada G."/>
            <person name="Davis B.W."/>
            <person name="Ostrander E.A."/>
            <person name="Goff S.P."/>
            <person name="Metzger M.J."/>
        </authorList>
    </citation>
    <scope>NUCLEOTIDE SEQUENCE</scope>
    <source>
        <strain evidence="1">MELC-2E11</strain>
        <tissue evidence="1">Siphon/mantle</tissue>
    </source>
</reference>